<gene>
    <name evidence="1" type="ORF">QQF64_024914</name>
</gene>
<sequence>MGGDGGVGWPVFGFTSSHVTAMAACLFRAVHHSSAAQQMNSEYVVADGKRVTLAHGLCSGRQMGGDTENNDVLIQTGFPFIRCRSLAVEGELE</sequence>
<evidence type="ECO:0000313" key="2">
    <source>
        <dbReference type="Proteomes" id="UP001558613"/>
    </source>
</evidence>
<comment type="caution">
    <text evidence="1">The sequence shown here is derived from an EMBL/GenBank/DDBJ whole genome shotgun (WGS) entry which is preliminary data.</text>
</comment>
<evidence type="ECO:0000313" key="1">
    <source>
        <dbReference type="EMBL" id="KAL1278241.1"/>
    </source>
</evidence>
<organism evidence="1 2">
    <name type="scientific">Cirrhinus molitorella</name>
    <name type="common">mud carp</name>
    <dbReference type="NCBI Taxonomy" id="172907"/>
    <lineage>
        <taxon>Eukaryota</taxon>
        <taxon>Metazoa</taxon>
        <taxon>Chordata</taxon>
        <taxon>Craniata</taxon>
        <taxon>Vertebrata</taxon>
        <taxon>Euteleostomi</taxon>
        <taxon>Actinopterygii</taxon>
        <taxon>Neopterygii</taxon>
        <taxon>Teleostei</taxon>
        <taxon>Ostariophysi</taxon>
        <taxon>Cypriniformes</taxon>
        <taxon>Cyprinidae</taxon>
        <taxon>Labeoninae</taxon>
        <taxon>Labeonini</taxon>
        <taxon>Cirrhinus</taxon>
    </lineage>
</organism>
<keyword evidence="2" id="KW-1185">Reference proteome</keyword>
<name>A0ABR3NNK1_9TELE</name>
<dbReference type="EMBL" id="JAYMGO010000003">
    <property type="protein sequence ID" value="KAL1278241.1"/>
    <property type="molecule type" value="Genomic_DNA"/>
</dbReference>
<reference evidence="1 2" key="1">
    <citation type="submission" date="2023-09" db="EMBL/GenBank/DDBJ databases">
        <authorList>
            <person name="Wang M."/>
        </authorList>
    </citation>
    <scope>NUCLEOTIDE SEQUENCE [LARGE SCALE GENOMIC DNA]</scope>
    <source>
        <strain evidence="1">GT-2023</strain>
        <tissue evidence="1">Liver</tissue>
    </source>
</reference>
<accession>A0ABR3NNK1</accession>
<protein>
    <submittedName>
        <fullName evidence="1">Uncharacterized protein</fullName>
    </submittedName>
</protein>
<dbReference type="Proteomes" id="UP001558613">
    <property type="component" value="Unassembled WGS sequence"/>
</dbReference>
<proteinExistence type="predicted"/>